<dbReference type="Proteomes" id="UP001607303">
    <property type="component" value="Unassembled WGS sequence"/>
</dbReference>
<keyword evidence="2" id="KW-1185">Reference proteome</keyword>
<evidence type="ECO:0000313" key="1">
    <source>
        <dbReference type="EMBL" id="KAL2748956.1"/>
    </source>
</evidence>
<dbReference type="AlphaFoldDB" id="A0ABD2CV23"/>
<organism evidence="1 2">
    <name type="scientific">Vespula maculifrons</name>
    <name type="common">Eastern yellow jacket</name>
    <name type="synonym">Wasp</name>
    <dbReference type="NCBI Taxonomy" id="7453"/>
    <lineage>
        <taxon>Eukaryota</taxon>
        <taxon>Metazoa</taxon>
        <taxon>Ecdysozoa</taxon>
        <taxon>Arthropoda</taxon>
        <taxon>Hexapoda</taxon>
        <taxon>Insecta</taxon>
        <taxon>Pterygota</taxon>
        <taxon>Neoptera</taxon>
        <taxon>Endopterygota</taxon>
        <taxon>Hymenoptera</taxon>
        <taxon>Apocrita</taxon>
        <taxon>Aculeata</taxon>
        <taxon>Vespoidea</taxon>
        <taxon>Vespidae</taxon>
        <taxon>Vespinae</taxon>
        <taxon>Vespula</taxon>
    </lineage>
</organism>
<proteinExistence type="predicted"/>
<evidence type="ECO:0000313" key="2">
    <source>
        <dbReference type="Proteomes" id="UP001607303"/>
    </source>
</evidence>
<reference evidence="1 2" key="1">
    <citation type="journal article" date="2024" name="Ann. Entomol. Soc. Am.">
        <title>Genomic analyses of the southern and eastern yellowjacket wasps (Hymenoptera: Vespidae) reveal evolutionary signatures of social life.</title>
        <authorList>
            <person name="Catto M.A."/>
            <person name="Caine P.B."/>
            <person name="Orr S.E."/>
            <person name="Hunt B.G."/>
            <person name="Goodisman M.A.D."/>
        </authorList>
    </citation>
    <scope>NUCLEOTIDE SEQUENCE [LARGE SCALE GENOMIC DNA]</scope>
    <source>
        <strain evidence="1">232</strain>
        <tissue evidence="1">Head and thorax</tissue>
    </source>
</reference>
<sequence>MFDKIQYWLSKGLMTNDKHDTVVVRSYLNKCHHNIENIQGMFVGAIFTIHVWNSHVEKYT</sequence>
<dbReference type="EMBL" id="JAYRBN010000029">
    <property type="protein sequence ID" value="KAL2748956.1"/>
    <property type="molecule type" value="Genomic_DNA"/>
</dbReference>
<accession>A0ABD2CV23</accession>
<protein>
    <submittedName>
        <fullName evidence="1">Uncharacterized protein</fullName>
    </submittedName>
</protein>
<comment type="caution">
    <text evidence="1">The sequence shown here is derived from an EMBL/GenBank/DDBJ whole genome shotgun (WGS) entry which is preliminary data.</text>
</comment>
<name>A0ABD2CV23_VESMC</name>
<gene>
    <name evidence="1" type="ORF">V1477_002892</name>
</gene>